<evidence type="ECO:0000313" key="5">
    <source>
        <dbReference type="Proteomes" id="UP000631114"/>
    </source>
</evidence>
<evidence type="ECO:0000313" key="4">
    <source>
        <dbReference type="EMBL" id="KAF9626440.1"/>
    </source>
</evidence>
<name>A0A835MBG1_9MAGN</name>
<feature type="non-terminal residue" evidence="4">
    <location>
        <position position="232"/>
    </location>
</feature>
<dbReference type="SUPFAM" id="SSF48371">
    <property type="entry name" value="ARM repeat"/>
    <property type="match status" value="1"/>
</dbReference>
<organism evidence="4 5">
    <name type="scientific">Coptis chinensis</name>
    <dbReference type="NCBI Taxonomy" id="261450"/>
    <lineage>
        <taxon>Eukaryota</taxon>
        <taxon>Viridiplantae</taxon>
        <taxon>Streptophyta</taxon>
        <taxon>Embryophyta</taxon>
        <taxon>Tracheophyta</taxon>
        <taxon>Spermatophyta</taxon>
        <taxon>Magnoliopsida</taxon>
        <taxon>Ranunculales</taxon>
        <taxon>Ranunculaceae</taxon>
        <taxon>Coptidoideae</taxon>
        <taxon>Coptis</taxon>
    </lineage>
</organism>
<dbReference type="Proteomes" id="UP000631114">
    <property type="component" value="Unassembled WGS sequence"/>
</dbReference>
<dbReference type="Pfam" id="PF00514">
    <property type="entry name" value="Arm"/>
    <property type="match status" value="2"/>
</dbReference>
<dbReference type="InterPro" id="IPR011989">
    <property type="entry name" value="ARM-like"/>
</dbReference>
<dbReference type="EMBL" id="JADFTS010000001">
    <property type="protein sequence ID" value="KAF9626440.1"/>
    <property type="molecule type" value="Genomic_DNA"/>
</dbReference>
<dbReference type="AlphaFoldDB" id="A0A835MBG1"/>
<dbReference type="InterPro" id="IPR000225">
    <property type="entry name" value="Armadillo"/>
</dbReference>
<dbReference type="InterPro" id="IPR016024">
    <property type="entry name" value="ARM-type_fold"/>
</dbReference>
<reference evidence="4 5" key="1">
    <citation type="submission" date="2020-10" db="EMBL/GenBank/DDBJ databases">
        <title>The Coptis chinensis genome and diversification of protoberbering-type alkaloids.</title>
        <authorList>
            <person name="Wang B."/>
            <person name="Shu S."/>
            <person name="Song C."/>
            <person name="Liu Y."/>
        </authorList>
    </citation>
    <scope>NUCLEOTIDE SEQUENCE [LARGE SCALE GENOMIC DNA]</scope>
    <source>
        <strain evidence="4">HL-2020</strain>
        <tissue evidence="4">Leaf</tissue>
    </source>
</reference>
<dbReference type="GO" id="GO:0015031">
    <property type="term" value="P:protein transport"/>
    <property type="evidence" value="ECO:0007669"/>
    <property type="project" value="UniProtKB-KW"/>
</dbReference>
<evidence type="ECO:0000256" key="2">
    <source>
        <dbReference type="ARBA" id="ARBA00022448"/>
    </source>
</evidence>
<dbReference type="OrthoDB" id="29145at2759"/>
<comment type="caution">
    <text evidence="4">The sequence shown here is derived from an EMBL/GenBank/DDBJ whole genome shotgun (WGS) entry which is preliminary data.</text>
</comment>
<accession>A0A835MBG1</accession>
<dbReference type="Gene3D" id="1.25.10.10">
    <property type="entry name" value="Leucine-rich Repeat Variant"/>
    <property type="match status" value="2"/>
</dbReference>
<keyword evidence="5" id="KW-1185">Reference proteome</keyword>
<protein>
    <submittedName>
        <fullName evidence="4">Uncharacterized protein</fullName>
    </submittedName>
</protein>
<sequence>VNGVFKDPLGLSLKAAKNKGPIVHTSVIPNAKMVASVAVEFERFGEKGLEEEGKERSAREIERLGLRNEGLVRSIGNVAGDSTKCRGLVLAHGALIPLLAHVNEHAKLSILRNATSTLSKFSWEKTQPPCEQPTLPALERLIHSSDEEVLTDASWALSYKDSYLSDGTNDKIQDGVCPRFVELLLYYWPNGPFIHLLQTAEFDIKKEAAWALSNATSGGDPNQIKYMVVMLI</sequence>
<keyword evidence="2" id="KW-0813">Transport</keyword>
<evidence type="ECO:0000256" key="3">
    <source>
        <dbReference type="ARBA" id="ARBA00022927"/>
    </source>
</evidence>
<comment type="similarity">
    <text evidence="1">Belongs to the importin alpha family.</text>
</comment>
<gene>
    <name evidence="4" type="ORF">IFM89_034374</name>
</gene>
<dbReference type="SMART" id="SM00185">
    <property type="entry name" value="ARM"/>
    <property type="match status" value="2"/>
</dbReference>
<proteinExistence type="inferred from homology"/>
<dbReference type="PANTHER" id="PTHR23316">
    <property type="entry name" value="IMPORTIN ALPHA"/>
    <property type="match status" value="1"/>
</dbReference>
<evidence type="ECO:0000256" key="1">
    <source>
        <dbReference type="ARBA" id="ARBA00010394"/>
    </source>
</evidence>
<keyword evidence="3" id="KW-0653">Protein transport</keyword>